<proteinExistence type="evidence at protein level"/>
<evidence type="ECO:0000256" key="9">
    <source>
        <dbReference type="SAM" id="SignalP"/>
    </source>
</evidence>
<dbReference type="InterPro" id="IPR001344">
    <property type="entry name" value="Chloro_AB-bd_pln"/>
</dbReference>
<feature type="signal peptide" evidence="9">
    <location>
        <begin position="1"/>
        <end position="20"/>
    </location>
</feature>
<evidence type="ECO:0000256" key="2">
    <source>
        <dbReference type="ARBA" id="ARBA00004229"/>
    </source>
</evidence>
<feature type="binding site" evidence="11">
    <location>
        <position position="79"/>
    </location>
    <ligand>
        <name>chlorophyll a</name>
        <dbReference type="ChEBI" id="CHEBI:58416"/>
        <label>2</label>
        <note>axial binding residue</note>
    </ligand>
    <ligandPart>
        <name>Mg</name>
        <dbReference type="ChEBI" id="CHEBI:25107"/>
    </ligandPart>
</feature>
<feature type="binding site" evidence="11">
    <location>
        <position position="163"/>
    </location>
    <ligand>
        <name>chlorophyll a</name>
        <dbReference type="ChEBI" id="CHEBI:58416"/>
        <label>5</label>
    </ligand>
</feature>
<evidence type="ECO:0000256" key="5">
    <source>
        <dbReference type="ARBA" id="ARBA00022531"/>
    </source>
</evidence>
<name>A0A6J4B492_9STRA</name>
<evidence type="ECO:0007829" key="11">
    <source>
        <dbReference type="PDB" id="6LY5"/>
    </source>
</evidence>
<dbReference type="Gene3D" id="1.10.3460.10">
    <property type="entry name" value="Chlorophyll a/b binding protein domain"/>
    <property type="match status" value="1"/>
</dbReference>
<feature type="binding site" evidence="11">
    <location>
        <position position="156"/>
    </location>
    <ligand>
        <name>chlorophyll a</name>
        <dbReference type="ChEBI" id="CHEBI:58416"/>
        <label>4</label>
    </ligand>
</feature>
<sequence length="215" mass="22911">MAKLSIALTTAAALASSANAFAPSKGARSVTSALSATGFEEVGGKPWDPLSLGKLEDANDTFPNMFPKSQYLQESEIKHGRMCMLAWTGVWATHVGGMGLGMHIPGMPVESDWTKALGVFAAEQPALFGAILLFISIAEGESVGHSGDNWRNMSTKEPGNLGFDWMGLTKKLSEEKVARYKIVELKNGRAAMIAMASLFAMEAIPGSVPIMNVFN</sequence>
<comment type="similarity">
    <text evidence="3">Belongs to the fucoxanthin chlorophyll protein family.</text>
</comment>
<evidence type="ECO:0000256" key="6">
    <source>
        <dbReference type="ARBA" id="ARBA00022640"/>
    </source>
</evidence>
<feature type="binding site" evidence="8 11">
    <location>
        <position position="76"/>
    </location>
    <ligand>
        <name>chlorophyll a</name>
        <dbReference type="ChEBI" id="CHEBI:58416"/>
        <label>1</label>
    </ligand>
</feature>
<keyword evidence="6" id="KW-0934">Plastid</keyword>
<feature type="binding site" evidence="11">
    <location>
        <position position="141"/>
    </location>
    <ligand>
        <name>chlorophyll a</name>
        <dbReference type="ChEBI" id="CHEBI:58416"/>
        <label>4</label>
        <note>axial binding residue</note>
    </ligand>
    <ligandPart>
        <name>Mg</name>
        <dbReference type="ChEBI" id="CHEBI:25107"/>
    </ligandPart>
</feature>
<feature type="binding site" evidence="8 11">
    <location>
        <position position="47"/>
    </location>
    <ligand>
        <name>chlorophyll a</name>
        <dbReference type="ChEBI" id="CHEBI:58416"/>
        <label>1</label>
    </ligand>
</feature>
<evidence type="ECO:0000256" key="3">
    <source>
        <dbReference type="ARBA" id="ARBA00005933"/>
    </source>
</evidence>
<dbReference type="SUPFAM" id="SSF103511">
    <property type="entry name" value="Chlorophyll a-b binding protein"/>
    <property type="match status" value="1"/>
</dbReference>
<feature type="binding site" evidence="11">
    <location>
        <position position="75"/>
    </location>
    <ligand>
        <name>chlorophyll a</name>
        <dbReference type="ChEBI" id="CHEBI:58416"/>
        <label>3</label>
    </ligand>
</feature>
<evidence type="ECO:0000256" key="8">
    <source>
        <dbReference type="PIRSR" id="PIRSR601344-1"/>
    </source>
</evidence>
<dbReference type="GO" id="GO:0009507">
    <property type="term" value="C:chloroplast"/>
    <property type="evidence" value="ECO:0007669"/>
    <property type="project" value="UniProtKB-SubCell"/>
</dbReference>
<feature type="binding site" evidence="11">
    <location>
        <position position="78"/>
    </location>
    <ligand>
        <name>chlorophyll a</name>
        <dbReference type="ChEBI" id="CHEBI:58416"/>
        <label>3</label>
    </ligand>
</feature>
<dbReference type="PANTHER" id="PTHR21649">
    <property type="entry name" value="CHLOROPHYLL A/B BINDING PROTEIN"/>
    <property type="match status" value="1"/>
</dbReference>
<keyword evidence="11" id="KW-0002">3D-structure</keyword>
<dbReference type="Pfam" id="PF00504">
    <property type="entry name" value="Chloroa_b-bind"/>
    <property type="match status" value="1"/>
</dbReference>
<reference evidence="11" key="2">
    <citation type="journal article" date="2020" name="Nat. Commun.">
        <title>Structural basis for energy transfer in a huge diatom PSI-FCPI supercomplex.</title>
        <authorList>
            <person name="Xu C."/>
            <person name="Pi X."/>
            <person name="Huang Y."/>
            <person name="Han G."/>
            <person name="Chen X."/>
            <person name="Qin X."/>
            <person name="Huang G."/>
            <person name="Zhao S."/>
            <person name="Yang Y."/>
            <person name="Kuang T."/>
            <person name="Wang W."/>
            <person name="Sui S.F."/>
            <person name="Shen J.R."/>
        </authorList>
    </citation>
    <scope>STRUCTURE BY ELECTRON MICROSCOPY (2.38 ANGSTROMS) IN COMPLEX WITH CHLOROPHYLL A</scope>
</reference>
<keyword evidence="4" id="KW-0150">Chloroplast</keyword>
<dbReference type="GO" id="GO:0009765">
    <property type="term" value="P:photosynthesis, light harvesting"/>
    <property type="evidence" value="ECO:0007669"/>
    <property type="project" value="InterPro"/>
</dbReference>
<feature type="binding site" evidence="8">
    <location>
        <position position="184"/>
    </location>
    <ligand>
        <name>chlorophyll a</name>
        <dbReference type="ChEBI" id="CHEBI:58416"/>
        <label>1</label>
    </ligand>
</feature>
<feature type="chain" id="PRO_5026948187" evidence="9">
    <location>
        <begin position="21"/>
        <end position="215"/>
    </location>
</feature>
<keyword evidence="8" id="KW-0148">Chlorophyll</keyword>
<gene>
    <name evidence="10" type="primary">Lhcr4</name>
</gene>
<comment type="subcellular location">
    <subcellularLocation>
        <location evidence="2">Plastid</location>
        <location evidence="2">Chloroplast</location>
    </subcellularLocation>
</comment>
<dbReference type="InterPro" id="IPR022796">
    <property type="entry name" value="Chloroa_b-bind"/>
</dbReference>
<dbReference type="AlphaFoldDB" id="A0A6J4B492"/>
<evidence type="ECO:0000256" key="7">
    <source>
        <dbReference type="ARBA" id="ARBA00023243"/>
    </source>
</evidence>
<keyword evidence="7" id="KW-0437">Light-harvesting polypeptide</keyword>
<dbReference type="GO" id="GO:0016168">
    <property type="term" value="F:chlorophyll binding"/>
    <property type="evidence" value="ECO:0007669"/>
    <property type="project" value="UniProtKB-KW"/>
</dbReference>
<feature type="binding site" evidence="8">
    <location>
        <position position="187"/>
    </location>
    <ligand>
        <name>chlorophyll a</name>
        <dbReference type="ChEBI" id="CHEBI:58416"/>
        <label>1</label>
    </ligand>
</feature>
<dbReference type="PDB" id="6LY5">
    <property type="method" value="EM"/>
    <property type="resolution" value="2.38 A"/>
    <property type="chains" value="F=1-215"/>
</dbReference>
<dbReference type="SMR" id="A0A6J4B492"/>
<organism evidence="10">
    <name type="scientific">Chaetoceros neogracilis</name>
    <dbReference type="NCBI Taxonomy" id="240364"/>
    <lineage>
        <taxon>Eukaryota</taxon>
        <taxon>Sar</taxon>
        <taxon>Stramenopiles</taxon>
        <taxon>Ochrophyta</taxon>
        <taxon>Bacillariophyta</taxon>
        <taxon>Coscinodiscophyceae</taxon>
        <taxon>Chaetocerotophycidae</taxon>
        <taxon>Chaetocerotales</taxon>
        <taxon>Chaetocerotaceae</taxon>
        <taxon>Chaetoceros</taxon>
    </lineage>
</organism>
<evidence type="ECO:0000256" key="4">
    <source>
        <dbReference type="ARBA" id="ARBA00022528"/>
    </source>
</evidence>
<keyword evidence="8" id="KW-0157">Chromophore</keyword>
<keyword evidence="5" id="KW-0602">Photosynthesis</keyword>
<feature type="binding site" description="axial binding residue" evidence="8">
    <location>
        <position position="81"/>
    </location>
    <ligand>
        <name>chlorophyll b</name>
        <dbReference type="ChEBI" id="CHEBI:61721"/>
        <label>1</label>
    </ligand>
    <ligandPart>
        <name>Mg</name>
        <dbReference type="ChEBI" id="CHEBI:25107"/>
    </ligandPart>
</feature>
<comment type="function">
    <text evidence="1">The light-harvesting complex (LHC) functions as a light receptor, it captures and delivers excitation energy to photosystems with which it is closely associated. Energy is transferred from the carotenoid and chlorophyll C (or B) to chlorophyll A and the photosynthetic reaction centers where it is used to synthesize ATP and reducing power.</text>
</comment>
<feature type="binding site" evidence="11">
    <location>
        <position position="184"/>
    </location>
    <ligand>
        <name>chlorophyll a</name>
        <dbReference type="ChEBI" id="CHEBI:58416"/>
        <label>5</label>
        <note>axial binding residue</note>
    </ligand>
    <ligandPart>
        <name>Mg</name>
        <dbReference type="ChEBI" id="CHEBI:25107"/>
    </ligandPart>
</feature>
<accession>A0A6J4B492</accession>
<keyword evidence="9" id="KW-0732">Signal</keyword>
<feature type="binding site" evidence="11">
    <location>
        <position position="139"/>
    </location>
    <ligand>
        <name>chlorophyll a</name>
        <dbReference type="ChEBI" id="CHEBI:58416"/>
        <label>3</label>
    </ligand>
</feature>
<dbReference type="GO" id="GO:0030076">
    <property type="term" value="C:light-harvesting complex"/>
    <property type="evidence" value="ECO:0007669"/>
    <property type="project" value="UniProtKB-KW"/>
</dbReference>
<feature type="binding site" evidence="8">
    <location>
        <position position="79"/>
    </location>
    <ligand>
        <name>chlorophyll a</name>
        <dbReference type="ChEBI" id="CHEBI:58416"/>
        <label>1</label>
    </ligand>
</feature>
<dbReference type="EMBL" id="LC508709">
    <property type="protein sequence ID" value="BBO94010.1"/>
    <property type="molecule type" value="Genomic_DNA"/>
</dbReference>
<evidence type="ECO:0000256" key="1">
    <source>
        <dbReference type="ARBA" id="ARBA00004022"/>
    </source>
</evidence>
<protein>
    <submittedName>
        <fullName evidence="10">Fucoxanthin chlorophyll a/c protein 4</fullName>
    </submittedName>
</protein>
<reference evidence="10" key="1">
    <citation type="submission" date="2019-11" db="EMBL/GenBank/DDBJ databases">
        <title>Structure of photosystem I - light-harvesting supercomplex from a red-lineage diatom.</title>
        <authorList>
            <person name="Nagao R."/>
            <person name="Kato K."/>
            <person name="Ifuku K."/>
            <person name="Suzuki K."/>
            <person name="Kumazawa M."/>
            <person name="Uchiyama I."/>
            <person name="Kashino Y."/>
            <person name="Dohmae N."/>
            <person name="Akimoto S."/>
            <person name="Shen J.-R."/>
            <person name="Miyazaki N."/>
            <person name="Akita F."/>
        </authorList>
    </citation>
    <scope>NUCLEOTIDE SEQUENCE</scope>
    <source>
        <strain evidence="10">UTEX LB2658</strain>
    </source>
</reference>
<dbReference type="GO" id="GO:0016020">
    <property type="term" value="C:membrane"/>
    <property type="evidence" value="ECO:0007669"/>
    <property type="project" value="InterPro"/>
</dbReference>
<feature type="binding site" evidence="11">
    <location>
        <position position="71"/>
    </location>
    <ligand>
        <name>chlorophyll a</name>
        <dbReference type="ChEBI" id="CHEBI:58416"/>
        <label>2</label>
    </ligand>
</feature>
<feature type="binding site" evidence="8">
    <location>
        <position position="189"/>
    </location>
    <ligand>
        <name>chlorophyll a</name>
        <dbReference type="ChEBI" id="CHEBI:58416"/>
        <label>1</label>
    </ligand>
</feature>
<evidence type="ECO:0000313" key="10">
    <source>
        <dbReference type="EMBL" id="BBO94010.1"/>
    </source>
</evidence>